<evidence type="ECO:0000313" key="1">
    <source>
        <dbReference type="EMBL" id="MST99281.1"/>
    </source>
</evidence>
<evidence type="ECO:0000313" key="2">
    <source>
        <dbReference type="Proteomes" id="UP000435649"/>
    </source>
</evidence>
<evidence type="ECO:0008006" key="3">
    <source>
        <dbReference type="Google" id="ProtNLM"/>
    </source>
</evidence>
<accession>A0A844G9S6</accession>
<protein>
    <recommendedName>
        <fullName evidence="3">HEAT repeat protein</fullName>
    </recommendedName>
</protein>
<dbReference type="RefSeq" id="WP_154420493.1">
    <property type="nucleotide sequence ID" value="NZ_VUNS01000033.1"/>
</dbReference>
<name>A0A844G9S6_9BACT</name>
<comment type="caution">
    <text evidence="1">The sequence shown here is derived from an EMBL/GenBank/DDBJ whole genome shotgun (WGS) entry which is preliminary data.</text>
</comment>
<keyword evidence="2" id="KW-1185">Reference proteome</keyword>
<proteinExistence type="predicted"/>
<dbReference type="EMBL" id="VUNS01000033">
    <property type="protein sequence ID" value="MST99281.1"/>
    <property type="molecule type" value="Genomic_DNA"/>
</dbReference>
<sequence length="114" mass="13464">MKKPKSADNHLLSNLLTECKRRNIRIEKKELIPLLNHPAQTVRYQAVLHLGAQIDSRNVSSLIKALDMPFEKSHHAIMSLLRETTREELPDDPQIWKEWYKKLPDTSEFKQMQY</sequence>
<dbReference type="AlphaFoldDB" id="A0A844G9S6"/>
<reference evidence="1 2" key="1">
    <citation type="submission" date="2019-08" db="EMBL/GenBank/DDBJ databases">
        <title>In-depth cultivation of the pig gut microbiome towards novel bacterial diversity and tailored functional studies.</title>
        <authorList>
            <person name="Wylensek D."/>
            <person name="Hitch T.C.A."/>
            <person name="Clavel T."/>
        </authorList>
    </citation>
    <scope>NUCLEOTIDE SEQUENCE [LARGE SCALE GENOMIC DNA]</scope>
    <source>
        <strain evidence="1 2">BBE-744-WT-12</strain>
    </source>
</reference>
<dbReference type="Proteomes" id="UP000435649">
    <property type="component" value="Unassembled WGS sequence"/>
</dbReference>
<organism evidence="1 2">
    <name type="scientific">Victivallis lenta</name>
    <dbReference type="NCBI Taxonomy" id="2606640"/>
    <lineage>
        <taxon>Bacteria</taxon>
        <taxon>Pseudomonadati</taxon>
        <taxon>Lentisphaerota</taxon>
        <taxon>Lentisphaeria</taxon>
        <taxon>Victivallales</taxon>
        <taxon>Victivallaceae</taxon>
        <taxon>Victivallis</taxon>
    </lineage>
</organism>
<gene>
    <name evidence="1" type="ORF">FYJ85_19840</name>
</gene>